<evidence type="ECO:0000256" key="3">
    <source>
        <dbReference type="SAM" id="MobiDB-lite"/>
    </source>
</evidence>
<feature type="region of interest" description="Disordered" evidence="3">
    <location>
        <begin position="45"/>
        <end position="86"/>
    </location>
</feature>
<dbReference type="GO" id="GO:0005634">
    <property type="term" value="C:nucleus"/>
    <property type="evidence" value="ECO:0007669"/>
    <property type="project" value="TreeGrafter"/>
</dbReference>
<evidence type="ECO:0000256" key="2">
    <source>
        <dbReference type="ARBA" id="ARBA00046328"/>
    </source>
</evidence>
<reference evidence="5" key="1">
    <citation type="submission" date="2021-01" db="EMBL/GenBank/DDBJ databases">
        <authorList>
            <person name="Zahm M."/>
            <person name="Roques C."/>
            <person name="Cabau C."/>
            <person name="Klopp C."/>
            <person name="Donnadieu C."/>
            <person name="Jouanno E."/>
            <person name="Lampietro C."/>
            <person name="Louis A."/>
            <person name="Herpin A."/>
            <person name="Echchiki A."/>
            <person name="Berthelot C."/>
            <person name="Parey E."/>
            <person name="Roest-Crollius H."/>
            <person name="Braasch I."/>
            <person name="Postlethwait J."/>
            <person name="Bobe J."/>
            <person name="Montfort J."/>
            <person name="Bouchez O."/>
            <person name="Begum T."/>
            <person name="Mejri S."/>
            <person name="Adams A."/>
            <person name="Chen W.-J."/>
            <person name="Guiguen Y."/>
        </authorList>
    </citation>
    <scope>NUCLEOTIDE SEQUENCE</scope>
    <source>
        <strain evidence="5">YG-15Mar2019-1</strain>
        <tissue evidence="5">Brain</tissue>
    </source>
</reference>
<name>A0A9D3Q430_MEGAT</name>
<dbReference type="InterPro" id="IPR036361">
    <property type="entry name" value="SAP_dom_sf"/>
</dbReference>
<gene>
    <name evidence="5" type="ORF">MATL_G00069440</name>
</gene>
<keyword evidence="6" id="KW-1185">Reference proteome</keyword>
<protein>
    <recommendedName>
        <fullName evidence="4">SAP domain-containing protein</fullName>
    </recommendedName>
</protein>
<feature type="domain" description="SAP" evidence="4">
    <location>
        <begin position="7"/>
        <end position="41"/>
    </location>
</feature>
<dbReference type="Pfam" id="PF02037">
    <property type="entry name" value="SAP"/>
    <property type="match status" value="1"/>
</dbReference>
<dbReference type="SUPFAM" id="SSF68906">
    <property type="entry name" value="SAP domain"/>
    <property type="match status" value="1"/>
</dbReference>
<dbReference type="PANTHER" id="PTHR46551:SF1">
    <property type="entry name" value="SAP DOMAIN-CONTAINING RIBONUCLEOPROTEIN"/>
    <property type="match status" value="1"/>
</dbReference>
<keyword evidence="1" id="KW-0597">Phosphoprotein</keyword>
<dbReference type="EMBL" id="JAFDVH010000005">
    <property type="protein sequence ID" value="KAG7477430.1"/>
    <property type="molecule type" value="Genomic_DNA"/>
</dbReference>
<dbReference type="PROSITE" id="PS50800">
    <property type="entry name" value="SAP"/>
    <property type="match status" value="1"/>
</dbReference>
<dbReference type="Gene3D" id="1.10.720.30">
    <property type="entry name" value="SAP domain"/>
    <property type="match status" value="1"/>
</dbReference>
<dbReference type="GO" id="GO:0016973">
    <property type="term" value="P:poly(A)+ mRNA export from nucleus"/>
    <property type="evidence" value="ECO:0007669"/>
    <property type="project" value="TreeGrafter"/>
</dbReference>
<dbReference type="PANTHER" id="PTHR46551">
    <property type="entry name" value="SAP DOMAIN-CONTAINING RIBONUCLEOPROTEIN"/>
    <property type="match status" value="1"/>
</dbReference>
<dbReference type="InterPro" id="IPR052240">
    <property type="entry name" value="SAP_domain_ribonucleoprotein"/>
</dbReference>
<dbReference type="OrthoDB" id="5837849at2759"/>
<dbReference type="Proteomes" id="UP001046870">
    <property type="component" value="Chromosome 5"/>
</dbReference>
<comment type="caution">
    <text evidence="5">The sequence shown here is derived from an EMBL/GenBank/DDBJ whole genome shotgun (WGS) entry which is preliminary data.</text>
</comment>
<organism evidence="5 6">
    <name type="scientific">Megalops atlanticus</name>
    <name type="common">Tarpon</name>
    <name type="synonym">Clupea gigantea</name>
    <dbReference type="NCBI Taxonomy" id="7932"/>
    <lineage>
        <taxon>Eukaryota</taxon>
        <taxon>Metazoa</taxon>
        <taxon>Chordata</taxon>
        <taxon>Craniata</taxon>
        <taxon>Vertebrata</taxon>
        <taxon>Euteleostomi</taxon>
        <taxon>Actinopterygii</taxon>
        <taxon>Neopterygii</taxon>
        <taxon>Teleostei</taxon>
        <taxon>Elopiformes</taxon>
        <taxon>Megalopidae</taxon>
        <taxon>Megalops</taxon>
    </lineage>
</organism>
<evidence type="ECO:0000259" key="4">
    <source>
        <dbReference type="PROSITE" id="PS50800"/>
    </source>
</evidence>
<feature type="compositionally biased region" description="Acidic residues" evidence="3">
    <location>
        <begin position="45"/>
        <end position="61"/>
    </location>
</feature>
<dbReference type="InterPro" id="IPR003034">
    <property type="entry name" value="SAP_dom"/>
</dbReference>
<accession>A0A9D3Q430</accession>
<evidence type="ECO:0000256" key="1">
    <source>
        <dbReference type="ARBA" id="ARBA00022553"/>
    </source>
</evidence>
<evidence type="ECO:0000313" key="5">
    <source>
        <dbReference type="EMBL" id="KAG7477430.1"/>
    </source>
</evidence>
<feature type="compositionally biased region" description="Low complexity" evidence="3">
    <location>
        <begin position="71"/>
        <end position="86"/>
    </location>
</feature>
<sequence length="211" mass="23374">MAEVVELQKLKLAELKQECAARSLDMKGNKGELIARLQAYLEEHGDEEMNEEEVLGEETEEDLPKQEQLLKQKPAQPADAPQKQAVKNVVKITTPLSIEEKLKKRAERFNIPASDGNKKAARAARFGLPVAAPASTKGAAVTNKPAVDVDILKKRAQRFGMNVSSISKKVEDEEKLKKRKERFGIVTSAATVGLDDSEAKKRKRAERFGNI</sequence>
<evidence type="ECO:0000313" key="6">
    <source>
        <dbReference type="Proteomes" id="UP001046870"/>
    </source>
</evidence>
<dbReference type="AlphaFoldDB" id="A0A9D3Q430"/>
<dbReference type="SMART" id="SM00513">
    <property type="entry name" value="SAP"/>
    <property type="match status" value="1"/>
</dbReference>
<proteinExistence type="inferred from homology"/>
<comment type="similarity">
    <text evidence="2">Belongs to the SAP domain-containing ribonucleoprotein family.</text>
</comment>